<dbReference type="OrthoDB" id="8441428at2"/>
<dbReference type="AlphaFoldDB" id="A0A2S6ZBV9"/>
<proteinExistence type="predicted"/>
<organism evidence="1 2">
    <name type="scientific">Xanthomonas theicola</name>
    <dbReference type="NCBI Taxonomy" id="56464"/>
    <lineage>
        <taxon>Bacteria</taxon>
        <taxon>Pseudomonadati</taxon>
        <taxon>Pseudomonadota</taxon>
        <taxon>Gammaproteobacteria</taxon>
        <taxon>Lysobacterales</taxon>
        <taxon>Lysobacteraceae</taxon>
        <taxon>Xanthomonas</taxon>
    </lineage>
</organism>
<evidence type="ECO:0000313" key="2">
    <source>
        <dbReference type="Proteomes" id="UP000239898"/>
    </source>
</evidence>
<reference evidence="1 2" key="1">
    <citation type="submission" date="2016-08" db="EMBL/GenBank/DDBJ databases">
        <title>Evolution of the type three secretion system and type three effector repertoires in Xanthomonas.</title>
        <authorList>
            <person name="Merda D."/>
            <person name="Briand M."/>
            <person name="Bosis E."/>
            <person name="Rousseau C."/>
            <person name="Portier P."/>
            <person name="Jacques M.-A."/>
            <person name="Fischer-Le Saux M."/>
        </authorList>
    </citation>
    <scope>NUCLEOTIDE SEQUENCE [LARGE SCALE GENOMIC DNA]</scope>
    <source>
        <strain evidence="1 2">CFBP 4691</strain>
    </source>
</reference>
<sequence length="71" mass="7520">MADTQTPAAHAQWLPTLQRIHVLQPQRAIPGHLAPGAAQDLAAVRFTIDCTCAFDKQTAQAKEAAALVAAM</sequence>
<dbReference type="EMBL" id="MIGX01000115">
    <property type="protein sequence ID" value="PPT83353.1"/>
    <property type="molecule type" value="Genomic_DNA"/>
</dbReference>
<evidence type="ECO:0000313" key="1">
    <source>
        <dbReference type="EMBL" id="PPT83353.1"/>
    </source>
</evidence>
<gene>
    <name evidence="1" type="ORF">XthCFBP4691_16795</name>
</gene>
<comment type="caution">
    <text evidence="1">The sequence shown here is derived from an EMBL/GenBank/DDBJ whole genome shotgun (WGS) entry which is preliminary data.</text>
</comment>
<dbReference type="RefSeq" id="WP_128421456.1">
    <property type="nucleotide sequence ID" value="NZ_CP049017.1"/>
</dbReference>
<dbReference type="Proteomes" id="UP000239898">
    <property type="component" value="Unassembled WGS sequence"/>
</dbReference>
<keyword evidence="2" id="KW-1185">Reference proteome</keyword>
<name>A0A2S6ZBV9_9XANT</name>
<protein>
    <submittedName>
        <fullName evidence="1">Uncharacterized protein</fullName>
    </submittedName>
</protein>
<accession>A0A2S6ZBV9</accession>